<accession>A0A6G0X2S9</accession>
<dbReference type="OrthoDB" id="6769010at2759"/>
<protein>
    <submittedName>
        <fullName evidence="1">Uncharacterized protein</fullName>
    </submittedName>
</protein>
<comment type="caution">
    <text evidence="1">The sequence shown here is derived from an EMBL/GenBank/DDBJ whole genome shotgun (WGS) entry which is preliminary data.</text>
</comment>
<evidence type="ECO:0000313" key="2">
    <source>
        <dbReference type="Proteomes" id="UP000478052"/>
    </source>
</evidence>
<proteinExistence type="predicted"/>
<name>A0A6G0X2S9_APHCR</name>
<dbReference type="AlphaFoldDB" id="A0A6G0X2S9"/>
<keyword evidence="2" id="KW-1185">Reference proteome</keyword>
<evidence type="ECO:0000313" key="1">
    <source>
        <dbReference type="EMBL" id="KAF0734107.1"/>
    </source>
</evidence>
<dbReference type="Proteomes" id="UP000478052">
    <property type="component" value="Unassembled WGS sequence"/>
</dbReference>
<organism evidence="1 2">
    <name type="scientific">Aphis craccivora</name>
    <name type="common">Cowpea aphid</name>
    <dbReference type="NCBI Taxonomy" id="307492"/>
    <lineage>
        <taxon>Eukaryota</taxon>
        <taxon>Metazoa</taxon>
        <taxon>Ecdysozoa</taxon>
        <taxon>Arthropoda</taxon>
        <taxon>Hexapoda</taxon>
        <taxon>Insecta</taxon>
        <taxon>Pterygota</taxon>
        <taxon>Neoptera</taxon>
        <taxon>Paraneoptera</taxon>
        <taxon>Hemiptera</taxon>
        <taxon>Sternorrhyncha</taxon>
        <taxon>Aphidomorpha</taxon>
        <taxon>Aphidoidea</taxon>
        <taxon>Aphididae</taxon>
        <taxon>Aphidini</taxon>
        <taxon>Aphis</taxon>
        <taxon>Aphis</taxon>
    </lineage>
</organism>
<gene>
    <name evidence="1" type="ORF">FWK35_00026130</name>
</gene>
<sequence>MYIVKPVLENNLTYIKSNFIKMTMAIDSLQQQNVPLSKSIKIVEDIKKSFETLNDQNGKAVNKKLHQVLEKKIVVFRH</sequence>
<dbReference type="EMBL" id="VUJU01008212">
    <property type="protein sequence ID" value="KAF0734107.1"/>
    <property type="molecule type" value="Genomic_DNA"/>
</dbReference>
<reference evidence="1 2" key="1">
    <citation type="submission" date="2019-08" db="EMBL/GenBank/DDBJ databases">
        <title>Whole genome of Aphis craccivora.</title>
        <authorList>
            <person name="Voronova N.V."/>
            <person name="Shulinski R.S."/>
            <person name="Bandarenka Y.V."/>
            <person name="Zhorov D.G."/>
            <person name="Warner D."/>
        </authorList>
    </citation>
    <scope>NUCLEOTIDE SEQUENCE [LARGE SCALE GENOMIC DNA]</scope>
    <source>
        <strain evidence="1">180601</strain>
        <tissue evidence="1">Whole Body</tissue>
    </source>
</reference>